<dbReference type="InterPro" id="IPR000408">
    <property type="entry name" value="Reg_chr_condens"/>
</dbReference>
<feature type="compositionally biased region" description="Basic and acidic residues" evidence="3">
    <location>
        <begin position="203"/>
        <end position="213"/>
    </location>
</feature>
<feature type="compositionally biased region" description="Pro residues" evidence="3">
    <location>
        <begin position="1491"/>
        <end position="1500"/>
    </location>
</feature>
<proteinExistence type="predicted"/>
<comment type="caution">
    <text evidence="5">The sequence shown here is derived from an EMBL/GenBank/DDBJ whole genome shotgun (WGS) entry which is preliminary data.</text>
</comment>
<dbReference type="STRING" id="331657.A0A4U0WXT7"/>
<feature type="region of interest" description="Disordered" evidence="3">
    <location>
        <begin position="1440"/>
        <end position="1522"/>
    </location>
</feature>
<dbReference type="OrthoDB" id="1893551at2759"/>
<dbReference type="InterPro" id="IPR002110">
    <property type="entry name" value="Ankyrin_rpt"/>
</dbReference>
<reference evidence="5 6" key="1">
    <citation type="submission" date="2017-03" db="EMBL/GenBank/DDBJ databases">
        <title>Genomes of endolithic fungi from Antarctica.</title>
        <authorList>
            <person name="Coleine C."/>
            <person name="Masonjones S."/>
            <person name="Stajich J.E."/>
        </authorList>
    </citation>
    <scope>NUCLEOTIDE SEQUENCE [LARGE SCALE GENOMIC DNA]</scope>
    <source>
        <strain evidence="5 6">CCFEE 5187</strain>
    </source>
</reference>
<organism evidence="5 6">
    <name type="scientific">Cryomyces minteri</name>
    <dbReference type="NCBI Taxonomy" id="331657"/>
    <lineage>
        <taxon>Eukaryota</taxon>
        <taxon>Fungi</taxon>
        <taxon>Dikarya</taxon>
        <taxon>Ascomycota</taxon>
        <taxon>Pezizomycotina</taxon>
        <taxon>Dothideomycetes</taxon>
        <taxon>Dothideomycetes incertae sedis</taxon>
        <taxon>Cryomyces</taxon>
    </lineage>
</organism>
<dbReference type="Pfam" id="PF12796">
    <property type="entry name" value="Ank_2"/>
    <property type="match status" value="1"/>
</dbReference>
<dbReference type="SUPFAM" id="SSF54695">
    <property type="entry name" value="POZ domain"/>
    <property type="match status" value="1"/>
</dbReference>
<name>A0A4U0WXT7_9PEZI</name>
<dbReference type="InterPro" id="IPR000210">
    <property type="entry name" value="BTB/POZ_dom"/>
</dbReference>
<dbReference type="EMBL" id="NAJN01000853">
    <property type="protein sequence ID" value="TKA68037.1"/>
    <property type="molecule type" value="Genomic_DNA"/>
</dbReference>
<feature type="domain" description="BTB" evidence="4">
    <location>
        <begin position="936"/>
        <end position="1010"/>
    </location>
</feature>
<dbReference type="Gene3D" id="2.130.10.30">
    <property type="entry name" value="Regulator of chromosome condensation 1/beta-lactamase-inhibitor protein II"/>
    <property type="match status" value="1"/>
</dbReference>
<dbReference type="InterPro" id="IPR011333">
    <property type="entry name" value="SKP1/BTB/POZ_sf"/>
</dbReference>
<dbReference type="Proteomes" id="UP000308768">
    <property type="component" value="Unassembled WGS sequence"/>
</dbReference>
<feature type="compositionally biased region" description="Polar residues" evidence="3">
    <location>
        <begin position="1447"/>
        <end position="1483"/>
    </location>
</feature>
<evidence type="ECO:0000256" key="3">
    <source>
        <dbReference type="SAM" id="MobiDB-lite"/>
    </source>
</evidence>
<dbReference type="SUPFAM" id="SSF48403">
    <property type="entry name" value="Ankyrin repeat"/>
    <property type="match status" value="1"/>
</dbReference>
<feature type="region of interest" description="Disordered" evidence="3">
    <location>
        <begin position="203"/>
        <end position="251"/>
    </location>
</feature>
<dbReference type="InterPro" id="IPR036770">
    <property type="entry name" value="Ankyrin_rpt-contain_sf"/>
</dbReference>
<dbReference type="SMART" id="SM00225">
    <property type="entry name" value="BTB"/>
    <property type="match status" value="2"/>
</dbReference>
<keyword evidence="1" id="KW-0677">Repeat</keyword>
<gene>
    <name evidence="5" type="ORF">B0A49_10612</name>
</gene>
<dbReference type="PROSITE" id="PS50097">
    <property type="entry name" value="BTB"/>
    <property type="match status" value="1"/>
</dbReference>
<sequence>MSSYLWKYYLEDDVDSFRHLLETASYNLRLNSQRSNVSGQSGRAGAVTGSPGALGSSPTLTSKSRKFAGWSPAVVTPGGAPSAVSLTRADINWKDANGLTVLHYAASSNSPSAIAFATALLEHPLTDLYIQDLENGWTALHRAFYFGNITIARAILERDVGNALGRGSGGVVHQAGGLIKIKDKEGNGPFDVFATTIKDRTLRSDTVGEHEEGTGDDEDDHLLGDSGDPEDDTSRKRLVPPRTDLQGDEVFTFGSNKNITLGFGDEDDRQYPERTSLKRPDHLIQRFYQEHLSQRGQRWASLDPSVIELSQSSISQSKPISELPSVVRSRPLIIQDVQMSKLHTAVLTTDPEANLYMCGHGPGGRLGTGSEVTQFHFTCIEGGALAVKRIIMVALGQNHTLALSDEGETFTWGNNGFGQLGYTLPKTVLQDEDPIQTSPRQVFGPLKREVVVGVAASRIHSVAHTTTSLFTFGKNEGQLGIMDSDARSLEVQAVPRKVAASLFSSTITSVSAIDRATVCLLENHEVWVFANYGYTKVSFPLDGFTNYFLKNSFLTTKYDMTPNRICKITAGGDTICAMSSTGEIFTVTISQRTEGQIASVSTTNPSKIRGALSQPQRIWSLKKGHMAARDVGVDADGSIILTTEAGSVWRRTRRAKIKDATAAGTGDYKPKDYKFSRVPGLTRVTAVRASAFGAYAAVRKDCDVTKTQIVVEDQKIWADVFPLLSFRALASYDHVSDSESEDPRPRFWQTGRKPAESELLRKRILEAKDLEKEVADVLERTKNDNHPTYDLQIGTTHSALRIPIHRFVMNSRSKVLREVLKPSTLEVPSSIPDILSFEPGDTGCPTMLLQGVDFLTVINLVLYLYTDAVVDFWHLARHAPKSAFRYQQVRMELMKLASKLDLPMLEPAVRQMVKSKPCFDMDMELAIKDPAFFGDGDVEVQLADGEFRVHSALITQRCPFFQGLFKGRAGGRWLAERRNLTQGSTDIVNVDLGHVESGVFLLILRHIYADTGEELFDDVVTDDLDEFLNLVMDVMGVANELMLDRLSQICQKTVGRFVTVRNACSLLNAIAPSSVTEFKDAGLEFLCLSLEAMLENGLLDELDEDLLVELDGVVRENQLACLPFAKSGRAEALLHQKYPELAGVIDRGTQAKIDSIMVLTKYTEGDRRVSTSLRAHSIDENSTSALQQRARPKSSRELRPATSGSTTKPGATKSDFMFSMDGDEEESLSRRQEDAILQSGEDLVDVSDFLAHVEDMWYDHHGKMLSAEDEEAAVSLPPNTGETQAADPAITTFPATAGTPWGAISSQANRVDMKDILTQTSKSTTRTSYLSLGLSDQVNSQVKDKAYASATARLSQKERKRLQQARQSQSPDTSVTAEESLSFSKPSTPWQIATGQKVVLKDVLGTTPVVSTRPVNPPSVPQQPSRMVTAPQLTMRQTVANPKPASQPKSALGPSSNQSASQRRSGSTHEGPNRTETLSNLRSRTGLVRPQPSPDRPPLPQLSTAASPSTALPAQKDTKLPSQVEFPSIQSIRHQPRPVEPSLQLSMADILSQQQAEKDIIKEAAAKRSLQDIQQEQEFQEWWDKEAARVKENEELTKTGPAARGTRKGRGRGRSLERVQEELSVKGRREEEQRLDGPARRKVTEIPSEYDAAASCGAKKRAKDPNRGDSIEASDDADLCQCMHHAKCICTLLKKERGTFDELFVADDVPSKPKPITKAKPRLTATQSETHLTVFANGHHKPIHRNNNAAQECGVPYVRSRPQTMHGTAGARHRSVESLPLARNADTMALLTQKQSRTNGMAQDVRPTVSERGSPQFGFPPPPAVQPRFIYNNASILPDSGSASSDFDVPLYSAGTIAPADPWSFLGMPEMPGAVLGPQLSLGTCADIKLTMQPALTAASSSNAHSDIDDIPLLDEPRTHDRHSSVLDVHEVPAAVPMVDNEPARMNLDPCNATNLYGQPSSRWSLPASLTNMTQSGYSYSVSSGPQLPTVLQGTQTPASDPTKDHLIGLTSGELYQSTSAVPKSANAPLVFNDVYSHLEAVPRRMSSGLDTANIDAWLAQYEFNNSPLNSSDQQNSNNNHFLGNNDEPVNMIFSTLDTGMNQFGTTSSRYNTGSSSIGLSSYPLSIVNEPFDLNGFGSNDLPLDLGLGVPDFINGNWI</sequence>
<dbReference type="SUPFAM" id="SSF50985">
    <property type="entry name" value="RCC1/BLIP-II"/>
    <property type="match status" value="1"/>
</dbReference>
<evidence type="ECO:0000313" key="6">
    <source>
        <dbReference type="Proteomes" id="UP000308768"/>
    </source>
</evidence>
<feature type="repeat" description="RCC1" evidence="2">
    <location>
        <begin position="407"/>
        <end position="467"/>
    </location>
</feature>
<accession>A0A4U0WXT7</accession>
<dbReference type="Pfam" id="PF13540">
    <property type="entry name" value="RCC1_2"/>
    <property type="match status" value="1"/>
</dbReference>
<dbReference type="PROSITE" id="PS50012">
    <property type="entry name" value="RCC1_3"/>
    <property type="match status" value="2"/>
</dbReference>
<protein>
    <recommendedName>
        <fullName evidence="4">BTB domain-containing protein</fullName>
    </recommendedName>
</protein>
<dbReference type="PANTHER" id="PTHR22872:SF2">
    <property type="entry name" value="INHIBITOR OF BRUTON TYROSINE KINASE"/>
    <property type="match status" value="1"/>
</dbReference>
<evidence type="ECO:0000313" key="5">
    <source>
        <dbReference type="EMBL" id="TKA68037.1"/>
    </source>
</evidence>
<feature type="compositionally biased region" description="Low complexity" evidence="3">
    <location>
        <begin position="1501"/>
        <end position="1515"/>
    </location>
</feature>
<feature type="repeat" description="RCC1" evidence="2">
    <location>
        <begin position="353"/>
        <end position="406"/>
    </location>
</feature>
<feature type="region of interest" description="Disordered" evidence="3">
    <location>
        <begin position="1361"/>
        <end position="1388"/>
    </location>
</feature>
<dbReference type="InterPro" id="IPR009091">
    <property type="entry name" value="RCC1/BLIP-II"/>
</dbReference>
<dbReference type="Gene3D" id="3.30.710.10">
    <property type="entry name" value="Potassium Channel Kv1.1, Chain A"/>
    <property type="match status" value="2"/>
</dbReference>
<dbReference type="InterPro" id="IPR051625">
    <property type="entry name" value="Signaling_Regulatory_Domain"/>
</dbReference>
<feature type="region of interest" description="Disordered" evidence="3">
    <location>
        <begin position="35"/>
        <end position="60"/>
    </location>
</feature>
<feature type="compositionally biased region" description="Polar residues" evidence="3">
    <location>
        <begin position="1364"/>
        <end position="1388"/>
    </location>
</feature>
<evidence type="ECO:0000259" key="4">
    <source>
        <dbReference type="PROSITE" id="PS50097"/>
    </source>
</evidence>
<feature type="region of interest" description="Disordered" evidence="3">
    <location>
        <begin position="1408"/>
        <end position="1427"/>
    </location>
</feature>
<keyword evidence="6" id="KW-1185">Reference proteome</keyword>
<dbReference type="Gene3D" id="1.25.40.20">
    <property type="entry name" value="Ankyrin repeat-containing domain"/>
    <property type="match status" value="1"/>
</dbReference>
<dbReference type="PANTHER" id="PTHR22872">
    <property type="entry name" value="BTK-BINDING PROTEIN-RELATED"/>
    <property type="match status" value="1"/>
</dbReference>
<evidence type="ECO:0000256" key="2">
    <source>
        <dbReference type="PROSITE-ProRule" id="PRU00235"/>
    </source>
</evidence>
<evidence type="ECO:0000256" key="1">
    <source>
        <dbReference type="ARBA" id="ARBA00022737"/>
    </source>
</evidence>
<feature type="compositionally biased region" description="Polar residues" evidence="3">
    <location>
        <begin position="1173"/>
        <end position="1187"/>
    </location>
</feature>
<feature type="region of interest" description="Disordered" evidence="3">
    <location>
        <begin position="1173"/>
        <end position="1231"/>
    </location>
</feature>
<dbReference type="SMART" id="SM00248">
    <property type="entry name" value="ANK"/>
    <property type="match status" value="2"/>
</dbReference>
<feature type="compositionally biased region" description="Basic and acidic residues" evidence="3">
    <location>
        <begin position="1614"/>
        <end position="1639"/>
    </location>
</feature>
<feature type="region of interest" description="Disordered" evidence="3">
    <location>
        <begin position="1594"/>
        <end position="1639"/>
    </location>
</feature>